<evidence type="ECO:0000313" key="2">
    <source>
        <dbReference type="EMBL" id="AOO89591.1"/>
    </source>
</evidence>
<organism evidence="2">
    <name type="scientific">Rhizobium leguminosarum bv. trifolii</name>
    <dbReference type="NCBI Taxonomy" id="386"/>
    <lineage>
        <taxon>Bacteria</taxon>
        <taxon>Pseudomonadati</taxon>
        <taxon>Pseudomonadota</taxon>
        <taxon>Alphaproteobacteria</taxon>
        <taxon>Hyphomicrobiales</taxon>
        <taxon>Rhizobiaceae</taxon>
        <taxon>Rhizobium/Agrobacterium group</taxon>
        <taxon>Rhizobium</taxon>
    </lineage>
</organism>
<sequence>MPAKPSGWRSIPLELCKWLACEKDEGAVGSFIAYTATCMVVSLDTTLAHRAAEVSATHKLATADAIIYATAERHDADILTCDAHFKNLERVIHIDKKTYPHVTQALDGAAQRFYHKMENGNLASEMAENRHVRAARIQWRK</sequence>
<feature type="domain" description="PIN" evidence="1">
    <location>
        <begin position="38"/>
        <end position="89"/>
    </location>
</feature>
<name>A0A1C9HSH2_RHILT</name>
<dbReference type="InterPro" id="IPR029060">
    <property type="entry name" value="PIN-like_dom_sf"/>
</dbReference>
<reference evidence="2" key="1">
    <citation type="journal article" date="2015" name="BMC Genomics">
        <title>Transcriptome profiling of a Rhizobium leguminosarum bv. trifolii rosR mutant reveals the role of the transcriptional regulator RosR in motility, synthesis of cell-surface components, and other cellular processes.</title>
        <authorList>
            <person name="Rachwal K."/>
            <person name="Matczynska E."/>
            <person name="Janczarek M."/>
        </authorList>
    </citation>
    <scope>NUCLEOTIDE SEQUENCE</scope>
    <source>
        <strain evidence="2">Rt24.2</strain>
    </source>
</reference>
<dbReference type="EMBL" id="KX487227">
    <property type="protein sequence ID" value="AOO89591.1"/>
    <property type="molecule type" value="Genomic_DNA"/>
</dbReference>
<reference evidence="2" key="2">
    <citation type="journal article" date="2016" name="Front. Microbiol.">
        <title>The Regulatory Protein RosR Affects Rhizobium leguminosarum bv. trifolii Protein Profiles, Cell Surface Properties, and Symbiosis with Clover.</title>
        <authorList>
            <person name="Rachwal K."/>
            <person name="Boguszewska A."/>
            <person name="Kopcinska J."/>
            <person name="Karas M."/>
            <person name="Tchorzewski M."/>
            <person name="Janczarek M."/>
        </authorList>
    </citation>
    <scope>NUCLEOTIDE SEQUENCE</scope>
    <source>
        <strain evidence="2">Rt24.2</strain>
    </source>
</reference>
<dbReference type="CDD" id="cd18686">
    <property type="entry name" value="PIN_VapC-like"/>
    <property type="match status" value="1"/>
</dbReference>
<protein>
    <submittedName>
        <fullName evidence="2">PIN/PilT family protein</fullName>
    </submittedName>
</protein>
<dbReference type="InterPro" id="IPR002716">
    <property type="entry name" value="PIN_dom"/>
</dbReference>
<dbReference type="Gene3D" id="3.40.50.1010">
    <property type="entry name" value="5'-nuclease"/>
    <property type="match status" value="1"/>
</dbReference>
<dbReference type="SUPFAM" id="SSF88723">
    <property type="entry name" value="PIN domain-like"/>
    <property type="match status" value="1"/>
</dbReference>
<proteinExistence type="predicted"/>
<accession>A0A1C9HSH2</accession>
<dbReference type="Pfam" id="PF01850">
    <property type="entry name" value="PIN"/>
    <property type="match status" value="1"/>
</dbReference>
<dbReference type="AlphaFoldDB" id="A0A1C9HSH2"/>
<evidence type="ECO:0000259" key="1">
    <source>
        <dbReference type="Pfam" id="PF01850"/>
    </source>
</evidence>